<evidence type="ECO:0000256" key="5">
    <source>
        <dbReference type="ARBA" id="ARBA00029762"/>
    </source>
</evidence>
<dbReference type="InterPro" id="IPR000169">
    <property type="entry name" value="Pept_cys_AS"/>
</dbReference>
<protein>
    <recommendedName>
        <fullName evidence="4">Dipeptidyl peptidase 1</fullName>
    </recommendedName>
    <alternativeName>
        <fullName evidence="6">Cathepsin C</fullName>
    </alternativeName>
    <alternativeName>
        <fullName evidence="5">Cathepsin J</fullName>
    </alternativeName>
    <alternativeName>
        <fullName evidence="8">Dipeptidyl peptidase I</fullName>
    </alternativeName>
    <alternativeName>
        <fullName evidence="7">Dipeptidyl transferase</fullName>
    </alternativeName>
</protein>
<evidence type="ECO:0000256" key="4">
    <source>
        <dbReference type="ARBA" id="ARBA00014709"/>
    </source>
</evidence>
<dbReference type="SUPFAM" id="SSF54001">
    <property type="entry name" value="Cysteine proteinases"/>
    <property type="match status" value="1"/>
</dbReference>
<evidence type="ECO:0000256" key="10">
    <source>
        <dbReference type="SAM" id="Phobius"/>
    </source>
</evidence>
<dbReference type="Pfam" id="PF08773">
    <property type="entry name" value="CathepsinC_exc"/>
    <property type="match status" value="1"/>
</dbReference>
<feature type="non-terminal residue" evidence="12">
    <location>
        <position position="1"/>
    </location>
</feature>
<dbReference type="PROSITE" id="PS00139">
    <property type="entry name" value="THIOL_PROTEASE_CYS"/>
    <property type="match status" value="1"/>
</dbReference>
<proteinExistence type="inferred from homology"/>
<dbReference type="SMART" id="SM00645">
    <property type="entry name" value="Pept_C1"/>
    <property type="match status" value="1"/>
</dbReference>
<dbReference type="SUPFAM" id="SSF75001">
    <property type="entry name" value="Dipeptidyl peptidase I (cathepsin C), exclusion domain"/>
    <property type="match status" value="1"/>
</dbReference>
<comment type="function">
    <text evidence="9">Thiol protease. Has dipeptidylpeptidase activity. Active against a broad range of dipeptide substrates composed of both polar and hydrophobic amino acids. Proline cannot occupy the P1 position and arginine cannot occupy the P2 position of the substrate. Can act as both an exopeptidase and endopeptidase. Activates serine proteases such as elastase, cathepsin G and granzymes A and B.</text>
</comment>
<dbReference type="InterPro" id="IPR038765">
    <property type="entry name" value="Papain-like_cys_pep_sf"/>
</dbReference>
<dbReference type="InterPro" id="IPR036496">
    <property type="entry name" value="CathepsinC_exc_dom_sf"/>
</dbReference>
<evidence type="ECO:0000256" key="2">
    <source>
        <dbReference type="ARBA" id="ARBA00008455"/>
    </source>
</evidence>
<comment type="subunit">
    <text evidence="3">Tetramer of heterotrimers consisting of exclusion domain, heavy- and light chains.</text>
</comment>
<name>A0A146K8J6_9EUKA</name>
<keyword evidence="10" id="KW-0472">Membrane</keyword>
<dbReference type="AlphaFoldDB" id="A0A146K8J6"/>
<evidence type="ECO:0000256" key="6">
    <source>
        <dbReference type="ARBA" id="ARBA00029779"/>
    </source>
</evidence>
<dbReference type="InterPro" id="IPR000668">
    <property type="entry name" value="Peptidase_C1A_C"/>
</dbReference>
<sequence>ILLDTDATCFNDQVLGKWEIEMSQLDIQPENDHINCDGNFKTNTKKYITIIAPNVAIDEDGYYGTWSFAYTQAIQIKVAGLDFLMYFNYSYQDAEKNLILTDCKKTISNMGWVKKQGVSRPTHGCARGVNIAPVLEKTTNFKNKSAPGPVNMIEIDGREYRLHPRGLQQKVPFGPSLIKAKQSSKAPLTADYSGDKLPEQFDWRNVNGKSYVPLPFDQKKCGSCYACATAYMMMSRIMVQRNTPGNYPHLSIQHAVDCNEYSQGCSGGFGEHVGRFAEDHGLLTDEDYGAYEGKDNICKAKSVKGQRYYFQATQAFGGYVGAVTDPLEMQWELYRNGPMAVSVNVDAEFKKFNPYGYNNTKILNETDDPERHYFYDEVNHLVLLIGWTTHEVEKDGKMINETFWIIQNSWNISWGPKHDGCMEIVMGQNAYAIESQPITTYWREKGSVIYPPEPTIQNMTTAELVAIICLSIIAAGLLVILGVVTYLYIKQKNNNPYKVIEDKEEKE</sequence>
<evidence type="ECO:0000256" key="8">
    <source>
        <dbReference type="ARBA" id="ARBA00032961"/>
    </source>
</evidence>
<dbReference type="PANTHER" id="PTHR12411">
    <property type="entry name" value="CYSTEINE PROTEASE FAMILY C1-RELATED"/>
    <property type="match status" value="1"/>
</dbReference>
<dbReference type="Gene3D" id="2.40.128.80">
    <property type="entry name" value="Cathepsin C, exclusion domain"/>
    <property type="match status" value="1"/>
</dbReference>
<reference evidence="12" key="1">
    <citation type="submission" date="2015-07" db="EMBL/GenBank/DDBJ databases">
        <title>Adaptation to a free-living lifestyle via gene acquisitions in the diplomonad Trepomonas sp. PC1.</title>
        <authorList>
            <person name="Xu F."/>
            <person name="Jerlstrom-Hultqvist J."/>
            <person name="Kolisko M."/>
            <person name="Simpson A.G.B."/>
            <person name="Roger A.J."/>
            <person name="Svard S.G."/>
            <person name="Andersson J.O."/>
        </authorList>
    </citation>
    <scope>NUCLEOTIDE SEQUENCE</scope>
    <source>
        <strain evidence="12">PC1</strain>
    </source>
</reference>
<evidence type="ECO:0000256" key="9">
    <source>
        <dbReference type="ARBA" id="ARBA00045556"/>
    </source>
</evidence>
<keyword evidence="10" id="KW-1133">Transmembrane helix</keyword>
<comment type="similarity">
    <text evidence="2">Belongs to the peptidase C1 family.</text>
</comment>
<evidence type="ECO:0000256" key="3">
    <source>
        <dbReference type="ARBA" id="ARBA00011610"/>
    </source>
</evidence>
<dbReference type="Gene3D" id="3.90.70.10">
    <property type="entry name" value="Cysteine proteinases"/>
    <property type="match status" value="1"/>
</dbReference>
<dbReference type="Pfam" id="PF00112">
    <property type="entry name" value="Peptidase_C1"/>
    <property type="match status" value="1"/>
</dbReference>
<organism evidence="12">
    <name type="scientific">Trepomonas sp. PC1</name>
    <dbReference type="NCBI Taxonomy" id="1076344"/>
    <lineage>
        <taxon>Eukaryota</taxon>
        <taxon>Metamonada</taxon>
        <taxon>Diplomonadida</taxon>
        <taxon>Hexamitidae</taxon>
        <taxon>Hexamitinae</taxon>
        <taxon>Trepomonas</taxon>
    </lineage>
</organism>
<evidence type="ECO:0000256" key="1">
    <source>
        <dbReference type="ARBA" id="ARBA00001923"/>
    </source>
</evidence>
<evidence type="ECO:0000313" key="12">
    <source>
        <dbReference type="EMBL" id="JAP91799.1"/>
    </source>
</evidence>
<feature type="transmembrane region" description="Helical" evidence="10">
    <location>
        <begin position="464"/>
        <end position="489"/>
    </location>
</feature>
<dbReference type="GO" id="GO:0008234">
    <property type="term" value="F:cysteine-type peptidase activity"/>
    <property type="evidence" value="ECO:0007669"/>
    <property type="project" value="InterPro"/>
</dbReference>
<gene>
    <name evidence="12" type="ORF">TPC1_16472</name>
</gene>
<accession>A0A146K8J6</accession>
<comment type="cofactor">
    <cofactor evidence="1">
        <name>chloride</name>
        <dbReference type="ChEBI" id="CHEBI:17996"/>
    </cofactor>
</comment>
<dbReference type="InterPro" id="IPR014882">
    <property type="entry name" value="CathepsinC_exc"/>
</dbReference>
<evidence type="ECO:0000259" key="11">
    <source>
        <dbReference type="SMART" id="SM00645"/>
    </source>
</evidence>
<dbReference type="EMBL" id="GDID01004807">
    <property type="protein sequence ID" value="JAP91799.1"/>
    <property type="molecule type" value="Transcribed_RNA"/>
</dbReference>
<feature type="domain" description="Peptidase C1A papain C-terminal" evidence="11">
    <location>
        <begin position="197"/>
        <end position="441"/>
    </location>
</feature>
<evidence type="ECO:0000256" key="7">
    <source>
        <dbReference type="ARBA" id="ARBA00030778"/>
    </source>
</evidence>
<keyword evidence="10" id="KW-0812">Transmembrane</keyword>
<dbReference type="InterPro" id="IPR013128">
    <property type="entry name" value="Peptidase_C1A"/>
</dbReference>
<dbReference type="GO" id="GO:0006508">
    <property type="term" value="P:proteolysis"/>
    <property type="evidence" value="ECO:0007669"/>
    <property type="project" value="InterPro"/>
</dbReference>